<dbReference type="PANTHER" id="PTHR31126:SF1">
    <property type="entry name" value="TYROSINE SPECIFIC PROTEIN PHOSPHATASES DOMAIN-CONTAINING PROTEIN"/>
    <property type="match status" value="1"/>
</dbReference>
<gene>
    <name evidence="3" type="ordered locus">Closa_0587</name>
</gene>
<dbReference type="InterPro" id="IPR016130">
    <property type="entry name" value="Tyr_Pase_AS"/>
</dbReference>
<dbReference type="InterPro" id="IPR026893">
    <property type="entry name" value="Tyr/Ser_Pase_IphP-type"/>
</dbReference>
<sequence length="233" mass="26037">MMACRRYPMKGIANFRDLGGYFCKGGVTKWGVFFRSTSLHKAVKEDLAIMEQVGISRILDLRYPQERKEMPDVPVKGAEWLGISLLGTIPVEKLQVNDKEEDTRTLINMYRQIIASSRTEIRDSVKAMIDAKGPALFHCAAGKDRTGILAMLLLGAVGVSQEDIIADYEISHHYIRSFTSDISGSHGSNMYKLLNEISEQWGSVAGFLMECGISMDELSLLIEKFVMPCEFNG</sequence>
<protein>
    <submittedName>
        <fullName evidence="3">Protein tyrosine/serine phosphatase</fullName>
    </submittedName>
</protein>
<feature type="domain" description="Tyrosine specific protein phosphatases" evidence="2">
    <location>
        <begin position="119"/>
        <end position="165"/>
    </location>
</feature>
<dbReference type="PROSITE" id="PS00383">
    <property type="entry name" value="TYR_PHOSPHATASE_1"/>
    <property type="match status" value="1"/>
</dbReference>
<dbReference type="PANTHER" id="PTHR31126">
    <property type="entry name" value="TYROSINE-PROTEIN PHOSPHATASE"/>
    <property type="match status" value="1"/>
</dbReference>
<dbReference type="Pfam" id="PF13350">
    <property type="entry name" value="Y_phosphatase3"/>
    <property type="match status" value="1"/>
</dbReference>
<dbReference type="SUPFAM" id="SSF52799">
    <property type="entry name" value="(Phosphotyrosine protein) phosphatases II"/>
    <property type="match status" value="1"/>
</dbReference>
<evidence type="ECO:0000313" key="4">
    <source>
        <dbReference type="Proteomes" id="UP000001662"/>
    </source>
</evidence>
<evidence type="ECO:0000313" key="3">
    <source>
        <dbReference type="EMBL" id="ADL03215.1"/>
    </source>
</evidence>
<organism evidence="3 4">
    <name type="scientific">Lacrimispora saccharolytica (strain ATCC 35040 / DSM 2544 / NRCC 2533 / WM1)</name>
    <name type="common">Clostridium saccharolyticum</name>
    <dbReference type="NCBI Taxonomy" id="610130"/>
    <lineage>
        <taxon>Bacteria</taxon>
        <taxon>Bacillati</taxon>
        <taxon>Bacillota</taxon>
        <taxon>Clostridia</taxon>
        <taxon>Lachnospirales</taxon>
        <taxon>Lachnospiraceae</taxon>
        <taxon>Lacrimispora</taxon>
    </lineage>
</organism>
<dbReference type="HOGENOM" id="CLU_057546_3_0_9"/>
<reference evidence="3" key="1">
    <citation type="submission" date="2010-07" db="EMBL/GenBank/DDBJ databases">
        <title>Complete sequence of Clostridium saccharolyticum WM1.</title>
        <authorList>
            <consortium name="US DOE Joint Genome Institute"/>
            <person name="Lucas S."/>
            <person name="Copeland A."/>
            <person name="Lapidus A."/>
            <person name="Cheng J.-F."/>
            <person name="Bruce D."/>
            <person name="Goodwin L."/>
            <person name="Pitluck S."/>
            <person name="Chertkov O."/>
            <person name="Detter J.C."/>
            <person name="Han C."/>
            <person name="Tapia R."/>
            <person name="Land M."/>
            <person name="Hauser L."/>
            <person name="Chang Y.-J."/>
            <person name="Jeffries C."/>
            <person name="Kyrpides N."/>
            <person name="Ivanova N."/>
            <person name="Mikhailova N."/>
            <person name="Mouttaki H."/>
            <person name="Lin L."/>
            <person name="Zhou J."/>
            <person name="Hemme C.L."/>
            <person name="Woyke T."/>
        </authorList>
    </citation>
    <scope>NUCLEOTIDE SEQUENCE [LARGE SCALE GENOMIC DNA]</scope>
    <source>
        <strain evidence="3">WM1</strain>
    </source>
</reference>
<dbReference type="Proteomes" id="UP000001662">
    <property type="component" value="Chromosome"/>
</dbReference>
<dbReference type="eggNOG" id="COG2365">
    <property type="taxonomic scope" value="Bacteria"/>
</dbReference>
<dbReference type="InterPro" id="IPR000387">
    <property type="entry name" value="Tyr_Pase_dom"/>
</dbReference>
<dbReference type="Gene3D" id="3.90.190.10">
    <property type="entry name" value="Protein tyrosine phosphatase superfamily"/>
    <property type="match status" value="1"/>
</dbReference>
<dbReference type="PaxDb" id="610130-Closa_0587"/>
<dbReference type="STRING" id="610130.Closa_0587"/>
<dbReference type="OrthoDB" id="9815473at2"/>
<evidence type="ECO:0000259" key="2">
    <source>
        <dbReference type="PROSITE" id="PS50056"/>
    </source>
</evidence>
<dbReference type="EMBL" id="CP002109">
    <property type="protein sequence ID" value="ADL03215.1"/>
    <property type="molecule type" value="Genomic_DNA"/>
</dbReference>
<comment type="similarity">
    <text evidence="1">Belongs to the protein-tyrosine phosphatase family.</text>
</comment>
<keyword evidence="4" id="KW-1185">Reference proteome</keyword>
<dbReference type="KEGG" id="csh:Closa_0587"/>
<dbReference type="RefSeq" id="WP_013271311.1">
    <property type="nucleotide sequence ID" value="NC_014376.1"/>
</dbReference>
<dbReference type="AlphaFoldDB" id="D9R4N1"/>
<dbReference type="PROSITE" id="PS50056">
    <property type="entry name" value="TYR_PHOSPHATASE_2"/>
    <property type="match status" value="1"/>
</dbReference>
<name>D9R4N1_LACSW</name>
<evidence type="ECO:0000256" key="1">
    <source>
        <dbReference type="ARBA" id="ARBA00009580"/>
    </source>
</evidence>
<dbReference type="GO" id="GO:0004721">
    <property type="term" value="F:phosphoprotein phosphatase activity"/>
    <property type="evidence" value="ECO:0007669"/>
    <property type="project" value="InterPro"/>
</dbReference>
<dbReference type="InterPro" id="IPR029021">
    <property type="entry name" value="Prot-tyrosine_phosphatase-like"/>
</dbReference>
<accession>D9R4N1</accession>
<proteinExistence type="inferred from homology"/>